<organism evidence="4 5">
    <name type="scientific">Biostraticola tofi</name>
    <dbReference type="NCBI Taxonomy" id="466109"/>
    <lineage>
        <taxon>Bacteria</taxon>
        <taxon>Pseudomonadati</taxon>
        <taxon>Pseudomonadota</taxon>
        <taxon>Gammaproteobacteria</taxon>
        <taxon>Enterobacterales</taxon>
        <taxon>Bruguierivoracaceae</taxon>
        <taxon>Biostraticola</taxon>
    </lineage>
</organism>
<dbReference type="SUPFAM" id="SSF51735">
    <property type="entry name" value="NAD(P)-binding Rossmann-fold domains"/>
    <property type="match status" value="1"/>
</dbReference>
<dbReference type="InterPro" id="IPR045312">
    <property type="entry name" value="PCBER-like"/>
</dbReference>
<sequence>MHHNVQNTFSKILILGAGELGMAMIKGFLKQRETQPATSLTVLLRPSSADSNPSPGQTLRLQQLACWQVETITADFSLQTAEELAAVFAPYDAIVNCSGFVGGAGTQLKISQAVLLAGVKRFFPWQFGVDYDVIGMGSGQPVWDEQLAVRQLLRSQQQTSWVIVSTGMFTSFLFEDSFGVVDIAGHKVRALGEASYALTLTTPEDIGLLTAKIFFDYPLIENQVIFIAGDTLTYQQLTDRLSQHYGVRFSLEVIAKERLKALAETSPADGQAAYRLAFARPDGLAWPLSDTYNGRHGIQMTDIRRWLAENKRPC</sequence>
<dbReference type="GO" id="GO:0016491">
    <property type="term" value="F:oxidoreductase activity"/>
    <property type="evidence" value="ECO:0007669"/>
    <property type="project" value="UniProtKB-KW"/>
</dbReference>
<dbReference type="Pfam" id="PF05368">
    <property type="entry name" value="NmrA"/>
    <property type="match status" value="1"/>
</dbReference>
<dbReference type="AlphaFoldDB" id="A0A4R3Z4X7"/>
<keyword evidence="2" id="KW-0560">Oxidoreductase</keyword>
<dbReference type="InterPro" id="IPR008030">
    <property type="entry name" value="NmrA-like"/>
</dbReference>
<dbReference type="InterPro" id="IPR051609">
    <property type="entry name" value="NmrA/Isoflavone_reductase-like"/>
</dbReference>
<dbReference type="RefSeq" id="WP_131864356.1">
    <property type="nucleotide sequence ID" value="NZ_SMCR01000002.1"/>
</dbReference>
<comment type="caution">
    <text evidence="4">The sequence shown here is derived from an EMBL/GenBank/DDBJ whole genome shotgun (WGS) entry which is preliminary data.</text>
</comment>
<evidence type="ECO:0000256" key="2">
    <source>
        <dbReference type="ARBA" id="ARBA00023002"/>
    </source>
</evidence>
<dbReference type="Gene3D" id="3.90.25.10">
    <property type="entry name" value="UDP-galactose 4-epimerase, domain 1"/>
    <property type="match status" value="1"/>
</dbReference>
<dbReference type="PANTHER" id="PTHR47706:SF6">
    <property type="entry name" value="NMRA-LIKE FAMILY PROTEIN (AFU_ORTHOLOGUE AFUA_6G00280)"/>
    <property type="match status" value="1"/>
</dbReference>
<proteinExistence type="predicted"/>
<name>A0A4R3Z4X7_9GAMM</name>
<dbReference type="CDD" id="cd05259">
    <property type="entry name" value="PCBER_SDR_a"/>
    <property type="match status" value="1"/>
</dbReference>
<dbReference type="OrthoDB" id="5540862at2"/>
<reference evidence="4 5" key="1">
    <citation type="submission" date="2019-03" db="EMBL/GenBank/DDBJ databases">
        <title>Genomic Encyclopedia of Type Strains, Phase IV (KMG-IV): sequencing the most valuable type-strain genomes for metagenomic binning, comparative biology and taxonomic classification.</title>
        <authorList>
            <person name="Goeker M."/>
        </authorList>
    </citation>
    <scope>NUCLEOTIDE SEQUENCE [LARGE SCALE GENOMIC DNA]</scope>
    <source>
        <strain evidence="4 5">DSM 19580</strain>
    </source>
</reference>
<accession>A0A4R3Z4X7</accession>
<evidence type="ECO:0000313" key="4">
    <source>
        <dbReference type="EMBL" id="TCV98968.1"/>
    </source>
</evidence>
<gene>
    <name evidence="4" type="ORF">EDC52_102291</name>
</gene>
<keyword evidence="1" id="KW-0521">NADP</keyword>
<evidence type="ECO:0000256" key="1">
    <source>
        <dbReference type="ARBA" id="ARBA00022857"/>
    </source>
</evidence>
<dbReference type="PANTHER" id="PTHR47706">
    <property type="entry name" value="NMRA-LIKE FAMILY PROTEIN"/>
    <property type="match status" value="1"/>
</dbReference>
<evidence type="ECO:0000313" key="5">
    <source>
        <dbReference type="Proteomes" id="UP000295719"/>
    </source>
</evidence>
<dbReference type="Gene3D" id="3.40.50.720">
    <property type="entry name" value="NAD(P)-binding Rossmann-like Domain"/>
    <property type="match status" value="1"/>
</dbReference>
<evidence type="ECO:0000259" key="3">
    <source>
        <dbReference type="Pfam" id="PF05368"/>
    </source>
</evidence>
<dbReference type="InterPro" id="IPR036291">
    <property type="entry name" value="NAD(P)-bd_dom_sf"/>
</dbReference>
<feature type="domain" description="NmrA-like" evidence="3">
    <location>
        <begin position="10"/>
        <end position="262"/>
    </location>
</feature>
<keyword evidence="5" id="KW-1185">Reference proteome</keyword>
<dbReference type="Proteomes" id="UP000295719">
    <property type="component" value="Unassembled WGS sequence"/>
</dbReference>
<protein>
    <submittedName>
        <fullName evidence="4">NmrA-like family protein</fullName>
    </submittedName>
</protein>
<dbReference type="EMBL" id="SMCR01000002">
    <property type="protein sequence ID" value="TCV98968.1"/>
    <property type="molecule type" value="Genomic_DNA"/>
</dbReference>